<reference evidence="4 5" key="1">
    <citation type="journal article" date="2016" name="Proc. Natl. Acad. Sci. U.S.A.">
        <title>Comparative genomics of biotechnologically important yeasts.</title>
        <authorList>
            <person name="Riley R."/>
            <person name="Haridas S."/>
            <person name="Wolfe K.H."/>
            <person name="Lopes M.R."/>
            <person name="Hittinger C.T."/>
            <person name="Goeker M."/>
            <person name="Salamov A.A."/>
            <person name="Wisecaver J.H."/>
            <person name="Long T.M."/>
            <person name="Calvey C.H."/>
            <person name="Aerts A.L."/>
            <person name="Barry K.W."/>
            <person name="Choi C."/>
            <person name="Clum A."/>
            <person name="Coughlan A.Y."/>
            <person name="Deshpande S."/>
            <person name="Douglass A.P."/>
            <person name="Hanson S.J."/>
            <person name="Klenk H.-P."/>
            <person name="LaButti K.M."/>
            <person name="Lapidus A."/>
            <person name="Lindquist E.A."/>
            <person name="Lipzen A.M."/>
            <person name="Meier-Kolthoff J.P."/>
            <person name="Ohm R.A."/>
            <person name="Otillar R.P."/>
            <person name="Pangilinan J.L."/>
            <person name="Peng Y."/>
            <person name="Rokas A."/>
            <person name="Rosa C.A."/>
            <person name="Scheuner C."/>
            <person name="Sibirny A.A."/>
            <person name="Slot J.C."/>
            <person name="Stielow J.B."/>
            <person name="Sun H."/>
            <person name="Kurtzman C.P."/>
            <person name="Blackwell M."/>
            <person name="Grigoriev I.V."/>
            <person name="Jeffries T.W."/>
        </authorList>
    </citation>
    <scope>NUCLEOTIDE SEQUENCE [LARGE SCALE GENOMIC DNA]</scope>
    <source>
        <strain evidence="5">ATCC 58044 / CBS 1984 / NCYC 433 / NRRL Y-366-8</strain>
    </source>
</reference>
<dbReference type="InterPro" id="IPR016024">
    <property type="entry name" value="ARM-type_fold"/>
</dbReference>
<dbReference type="AlphaFoldDB" id="A0A1E3P200"/>
<evidence type="ECO:0008006" key="6">
    <source>
        <dbReference type="Google" id="ProtNLM"/>
    </source>
</evidence>
<evidence type="ECO:0000313" key="5">
    <source>
        <dbReference type="Proteomes" id="UP000094112"/>
    </source>
</evidence>
<dbReference type="GO" id="GO:0003677">
    <property type="term" value="F:DNA binding"/>
    <property type="evidence" value="ECO:0007669"/>
    <property type="project" value="EnsemblFungi"/>
</dbReference>
<evidence type="ECO:0000313" key="4">
    <source>
        <dbReference type="EMBL" id="ODQ59491.1"/>
    </source>
</evidence>
<dbReference type="GO" id="GO:0016586">
    <property type="term" value="C:RSC-type complex"/>
    <property type="evidence" value="ECO:0007669"/>
    <property type="project" value="EnsemblFungi"/>
</dbReference>
<evidence type="ECO:0000256" key="3">
    <source>
        <dbReference type="ARBA" id="ARBA00023242"/>
    </source>
</evidence>
<dbReference type="PANTHER" id="PTHR22970:SF14">
    <property type="entry name" value="AT-RICH INTERACTIVE DOMAIN-CONTAINING PROTEIN 2"/>
    <property type="match status" value="1"/>
</dbReference>
<dbReference type="Proteomes" id="UP000094112">
    <property type="component" value="Unassembled WGS sequence"/>
</dbReference>
<evidence type="ECO:0000256" key="2">
    <source>
        <dbReference type="ARBA" id="ARBA00023163"/>
    </source>
</evidence>
<dbReference type="GO" id="GO:0006368">
    <property type="term" value="P:transcription elongation by RNA polymerase II"/>
    <property type="evidence" value="ECO:0007669"/>
    <property type="project" value="EnsemblFungi"/>
</dbReference>
<sequence length="505" mass="57725">MSVPQLPQITPTAIIVPSSDQQQSSIYNNYAQLNQNLFSHPGSNFQGSDLMTHLQLNLKAGINLDWCSRTILHFSNSAPYLVKHQWILDYLLNDLYDNFNKTSALSLRNLSQDGDFTQLLALHPKTKKILYEVLSHFETDDQPSPLIDDVENTSKYSNLDNELLMYTVDIVESVSSYIAPAPKDDDLFVCLTKIFQTHNDRSLLISIMRSFARFLVRSELSVENCSSNLTSNILDKIVSFLLTNDYDLILTSLDILYQFALPGNLRINALLKSSTRQEILKLKLPQLLTYQLNIKGNPNDFSQLDYLKLIKRTKPPMPTSPPVLSPEHYKDIIILNEPLRATSWMRCSYKAVEDGEVTQISLWKAYEKQFEKEAVQNKKNYYQLAMVLNLPSGQRKFIIKGIEPRFQSVDISTGEYEAFNQIEKSQNHDLNLLNPLDSKQEPLPIYNPPQQLNDVNKSSSMLLTSLTNNSIGKELFKPVEEEIFKKIEAAPVLFDELADSLKYLQ</sequence>
<dbReference type="SUPFAM" id="SSF48371">
    <property type="entry name" value="ARM repeat"/>
    <property type="match status" value="1"/>
</dbReference>
<dbReference type="EMBL" id="KV454211">
    <property type="protein sequence ID" value="ODQ59491.1"/>
    <property type="molecule type" value="Genomic_DNA"/>
</dbReference>
<dbReference type="RefSeq" id="XP_019038698.1">
    <property type="nucleotide sequence ID" value="XM_019186470.1"/>
</dbReference>
<keyword evidence="3" id="KW-0539">Nucleus</keyword>
<protein>
    <recommendedName>
        <fullName evidence="6">RFX-type winged-helix domain-containing protein</fullName>
    </recommendedName>
</protein>
<dbReference type="OrthoDB" id="338531at2759"/>
<proteinExistence type="predicted"/>
<gene>
    <name evidence="4" type="ORF">WICANDRAFT_94880</name>
</gene>
<keyword evidence="2" id="KW-0804">Transcription</keyword>
<dbReference type="GO" id="GO:0006337">
    <property type="term" value="P:nucleosome disassembly"/>
    <property type="evidence" value="ECO:0007669"/>
    <property type="project" value="EnsemblFungi"/>
</dbReference>
<dbReference type="GO" id="GO:0006357">
    <property type="term" value="P:regulation of transcription by RNA polymerase II"/>
    <property type="evidence" value="ECO:0007669"/>
    <property type="project" value="EnsemblFungi"/>
</dbReference>
<keyword evidence="5" id="KW-1185">Reference proteome</keyword>
<keyword evidence="1" id="KW-0805">Transcription regulation</keyword>
<dbReference type="STRING" id="683960.A0A1E3P200"/>
<dbReference type="GO" id="GO:0009303">
    <property type="term" value="P:rRNA transcription"/>
    <property type="evidence" value="ECO:0007669"/>
    <property type="project" value="EnsemblFungi"/>
</dbReference>
<evidence type="ECO:0000256" key="1">
    <source>
        <dbReference type="ARBA" id="ARBA00023015"/>
    </source>
</evidence>
<accession>A0A1E3P200</accession>
<name>A0A1E3P200_WICAA</name>
<dbReference type="PANTHER" id="PTHR22970">
    <property type="entry name" value="AT-RICH INTERACTIVE DOMAIN-CONTAINING PROTEIN 2"/>
    <property type="match status" value="1"/>
</dbReference>
<dbReference type="GeneID" id="30203716"/>
<dbReference type="InterPro" id="IPR052406">
    <property type="entry name" value="Chromatin_Remodeling_Comp"/>
</dbReference>
<organism evidence="4 5">
    <name type="scientific">Wickerhamomyces anomalus (strain ATCC 58044 / CBS 1984 / NCYC 433 / NRRL Y-366-8)</name>
    <name type="common">Yeast</name>
    <name type="synonym">Hansenula anomala</name>
    <dbReference type="NCBI Taxonomy" id="683960"/>
    <lineage>
        <taxon>Eukaryota</taxon>
        <taxon>Fungi</taxon>
        <taxon>Dikarya</taxon>
        <taxon>Ascomycota</taxon>
        <taxon>Saccharomycotina</taxon>
        <taxon>Saccharomycetes</taxon>
        <taxon>Phaffomycetales</taxon>
        <taxon>Wickerhamomycetaceae</taxon>
        <taxon>Wickerhamomyces</taxon>
    </lineage>
</organism>